<dbReference type="InterPro" id="IPR046865">
    <property type="entry name" value="FapA_b_solenoid"/>
</dbReference>
<gene>
    <name evidence="2" type="ORF">JYK00_08815</name>
</gene>
<dbReference type="InterPro" id="IPR005646">
    <property type="entry name" value="FapA"/>
</dbReference>
<organism evidence="2 3">
    <name type="scientific">Thermosipho ferrireducens</name>
    <dbReference type="NCBI Taxonomy" id="2571116"/>
    <lineage>
        <taxon>Bacteria</taxon>
        <taxon>Thermotogati</taxon>
        <taxon>Thermotogota</taxon>
        <taxon>Thermotogae</taxon>
        <taxon>Thermotogales</taxon>
        <taxon>Fervidobacteriaceae</taxon>
        <taxon>Thermosipho</taxon>
    </lineage>
</organism>
<keyword evidence="3" id="KW-1185">Reference proteome</keyword>
<evidence type="ECO:0000259" key="1">
    <source>
        <dbReference type="Pfam" id="PF20250"/>
    </source>
</evidence>
<feature type="domain" description="Flagellar Assembly Protein A N-terminal region" evidence="1">
    <location>
        <begin position="3"/>
        <end position="171"/>
    </location>
</feature>
<dbReference type="EMBL" id="CP071446">
    <property type="protein sequence ID" value="QTA37812.1"/>
    <property type="molecule type" value="Genomic_DNA"/>
</dbReference>
<evidence type="ECO:0000313" key="3">
    <source>
        <dbReference type="Proteomes" id="UP000671862"/>
    </source>
</evidence>
<dbReference type="RefSeq" id="WP_207566533.1">
    <property type="nucleotide sequence ID" value="NZ_CP071446.1"/>
</dbReference>
<proteinExistence type="predicted"/>
<name>A0ABX7S5I6_9BACT</name>
<dbReference type="Pfam" id="PF20250">
    <property type="entry name" value="FapA_N"/>
    <property type="match status" value="1"/>
</dbReference>
<sequence>MIIDVQISQDRMSASVMLRKTRDDDKVTPKEIYEALSEKGVVYGIDKNAIVRLCEFPEYEVPIKVAEGTPPHDGKDGRVEFEDFHSENVVTDKKVNFREFLTHKRIIVKPGQRIATIIPPTPGEAGKNVLGEDVPPTPGKEAEIKLGSNVVLSDDGKIITSKIEGMLRVDKEENFIDVDETLEVEGNVDYSTGNIDFPGTVVIKGDVRPGFVVRAKSNINIEGVVEAATVISLEGNVTIFGVKAREKGLIKASGDVFVNYAEGANIEARNLYFTDQLSNCHVKVTGSIISKDGKGVVVGGEYIAGLTIEVDEIGSEIAVSTHVEVGIPPYIIEEMRLLKTQIALDKSNVEKLLKVVKQYKKLKEAKVDIPEDKMKLFSKSASTLIAVREQLEKNIKRLHEIEEIITNTKSNAKIVARKIIHPGVEVVVQNLKHYINVALKKAVLKLENNKIVVGGYKE</sequence>
<reference evidence="2 3" key="1">
    <citation type="submission" date="2021-03" db="EMBL/GenBank/DDBJ databases">
        <title>Thermosipho ferrireducens sp.nov., an anaerobic thermophilic iron-reducing bacterium isolated from a deep-sea hydrothermal sulfide deposits.</title>
        <authorList>
            <person name="Zeng X."/>
            <person name="Chen Y."/>
            <person name="Shao Z."/>
        </authorList>
    </citation>
    <scope>NUCLEOTIDE SEQUENCE [LARGE SCALE GENOMIC DNA]</scope>
    <source>
        <strain evidence="2 3">JL129W03</strain>
    </source>
</reference>
<dbReference type="Pfam" id="PF03961">
    <property type="entry name" value="FapA"/>
    <property type="match status" value="1"/>
</dbReference>
<dbReference type="PANTHER" id="PTHR38032:SF1">
    <property type="entry name" value="RNA-BINDING PROTEIN KHPB N-TERMINAL DOMAIN-CONTAINING PROTEIN"/>
    <property type="match status" value="1"/>
</dbReference>
<dbReference type="InterPro" id="IPR046866">
    <property type="entry name" value="FapA_N"/>
</dbReference>
<protein>
    <submittedName>
        <fullName evidence="2">DUF342 domain-containing protein</fullName>
    </submittedName>
</protein>
<dbReference type="Proteomes" id="UP000671862">
    <property type="component" value="Chromosome"/>
</dbReference>
<evidence type="ECO:0000313" key="2">
    <source>
        <dbReference type="EMBL" id="QTA37812.1"/>
    </source>
</evidence>
<accession>A0ABX7S5I6</accession>
<dbReference type="PANTHER" id="PTHR38032">
    <property type="entry name" value="POLYMERASE-RELATED"/>
    <property type="match status" value="1"/>
</dbReference>